<dbReference type="VEuPathDB" id="FungiDB:ASPVEDRAFT_44813"/>
<feature type="region of interest" description="Disordered" evidence="2">
    <location>
        <begin position="1"/>
        <end position="34"/>
    </location>
</feature>
<dbReference type="PANTHER" id="PTHR40618">
    <property type="entry name" value="B-ZIP TRANSCRIPTION FACTOR (EUROFUNG)-RELATED"/>
    <property type="match status" value="1"/>
</dbReference>
<evidence type="ECO:0000313" key="3">
    <source>
        <dbReference type="EMBL" id="OJJ05322.1"/>
    </source>
</evidence>
<proteinExistence type="predicted"/>
<dbReference type="Gene3D" id="1.20.5.170">
    <property type="match status" value="1"/>
</dbReference>
<protein>
    <recommendedName>
        <fullName evidence="5">BZIP domain-containing protein</fullName>
    </recommendedName>
</protein>
<gene>
    <name evidence="3" type="ORF">ASPVEDRAFT_44813</name>
</gene>
<dbReference type="AlphaFoldDB" id="A0A1L9PV58"/>
<dbReference type="InterPro" id="IPR046347">
    <property type="entry name" value="bZIP_sf"/>
</dbReference>
<name>A0A1L9PV58_ASPVE</name>
<dbReference type="Proteomes" id="UP000184073">
    <property type="component" value="Unassembled WGS sequence"/>
</dbReference>
<evidence type="ECO:0000313" key="4">
    <source>
        <dbReference type="Proteomes" id="UP000184073"/>
    </source>
</evidence>
<dbReference type="SUPFAM" id="SSF57959">
    <property type="entry name" value="Leucine zipper domain"/>
    <property type="match status" value="1"/>
</dbReference>
<sequence>MAEARIALTPEDDTGRRKRGRPKRATREDTSPNRRRTQIRLAQRAYRSRRETEMQALRTRVDELESLLEQMNETFLSFTDDLIKSGALSTRPAVARRLHQTIAQSLSLTNEAVLVADDANPSTAEINALETTAPANDTCEAGNVPIADSQREDSIHYTSSVAPRYAFAVPDVPAQVTSLYPSPLFLNSQPYSTSSLESVSFADRLYRACIEQGHHCLTNPSSQLEELMYKFRLPLTVLPLHNIRAHFEEFLNGGYHGALVAMSIPFISIGGAGTHFKHSQRSYAVEDAWFQPSMMQATTGRVDSDMRGDWFDCYDVEGYLDNCGIVPVRSLAGGRSIPQQMGNKKIIDETILIQLLRVSCVCLGRAPGFPRGIVESFATQHSIGCSS</sequence>
<keyword evidence="4" id="KW-1185">Reference proteome</keyword>
<dbReference type="GeneID" id="63728658"/>
<feature type="coiled-coil region" evidence="1">
    <location>
        <begin position="47"/>
        <end position="74"/>
    </location>
</feature>
<evidence type="ECO:0000256" key="2">
    <source>
        <dbReference type="SAM" id="MobiDB-lite"/>
    </source>
</evidence>
<dbReference type="CDD" id="cd14688">
    <property type="entry name" value="bZIP_YAP"/>
    <property type="match status" value="1"/>
</dbReference>
<keyword evidence="1" id="KW-0175">Coiled coil</keyword>
<organism evidence="3 4">
    <name type="scientific">Aspergillus versicolor CBS 583.65</name>
    <dbReference type="NCBI Taxonomy" id="1036611"/>
    <lineage>
        <taxon>Eukaryota</taxon>
        <taxon>Fungi</taxon>
        <taxon>Dikarya</taxon>
        <taxon>Ascomycota</taxon>
        <taxon>Pezizomycotina</taxon>
        <taxon>Eurotiomycetes</taxon>
        <taxon>Eurotiomycetidae</taxon>
        <taxon>Eurotiales</taxon>
        <taxon>Aspergillaceae</taxon>
        <taxon>Aspergillus</taxon>
        <taxon>Aspergillus subgen. Nidulantes</taxon>
    </lineage>
</organism>
<dbReference type="GO" id="GO:0003700">
    <property type="term" value="F:DNA-binding transcription factor activity"/>
    <property type="evidence" value="ECO:0007669"/>
    <property type="project" value="InterPro"/>
</dbReference>
<evidence type="ECO:0000256" key="1">
    <source>
        <dbReference type="SAM" id="Coils"/>
    </source>
</evidence>
<dbReference type="RefSeq" id="XP_040671084.1">
    <property type="nucleotide sequence ID" value="XM_040813147.1"/>
</dbReference>
<reference evidence="4" key="1">
    <citation type="journal article" date="2017" name="Genome Biol.">
        <title>Comparative genomics reveals high biological diversity and specific adaptations in the industrially and medically important fungal genus Aspergillus.</title>
        <authorList>
            <person name="de Vries R.P."/>
            <person name="Riley R."/>
            <person name="Wiebenga A."/>
            <person name="Aguilar-Osorio G."/>
            <person name="Amillis S."/>
            <person name="Uchima C.A."/>
            <person name="Anderluh G."/>
            <person name="Asadollahi M."/>
            <person name="Askin M."/>
            <person name="Barry K."/>
            <person name="Battaglia E."/>
            <person name="Bayram O."/>
            <person name="Benocci T."/>
            <person name="Braus-Stromeyer S.A."/>
            <person name="Caldana C."/>
            <person name="Canovas D."/>
            <person name="Cerqueira G.C."/>
            <person name="Chen F."/>
            <person name="Chen W."/>
            <person name="Choi C."/>
            <person name="Clum A."/>
            <person name="Dos Santos R.A."/>
            <person name="Damasio A.R."/>
            <person name="Diallinas G."/>
            <person name="Emri T."/>
            <person name="Fekete E."/>
            <person name="Flipphi M."/>
            <person name="Freyberg S."/>
            <person name="Gallo A."/>
            <person name="Gournas C."/>
            <person name="Habgood R."/>
            <person name="Hainaut M."/>
            <person name="Harispe M.L."/>
            <person name="Henrissat B."/>
            <person name="Hilden K.S."/>
            <person name="Hope R."/>
            <person name="Hossain A."/>
            <person name="Karabika E."/>
            <person name="Karaffa L."/>
            <person name="Karanyi Z."/>
            <person name="Krasevec N."/>
            <person name="Kuo A."/>
            <person name="Kusch H."/>
            <person name="LaButti K."/>
            <person name="Lagendijk E.L."/>
            <person name="Lapidus A."/>
            <person name="Levasseur A."/>
            <person name="Lindquist E."/>
            <person name="Lipzen A."/>
            <person name="Logrieco A.F."/>
            <person name="MacCabe A."/>
            <person name="Maekelae M.R."/>
            <person name="Malavazi I."/>
            <person name="Melin P."/>
            <person name="Meyer V."/>
            <person name="Mielnichuk N."/>
            <person name="Miskei M."/>
            <person name="Molnar A.P."/>
            <person name="Mule G."/>
            <person name="Ngan C.Y."/>
            <person name="Orejas M."/>
            <person name="Orosz E."/>
            <person name="Ouedraogo J.P."/>
            <person name="Overkamp K.M."/>
            <person name="Park H.-S."/>
            <person name="Perrone G."/>
            <person name="Piumi F."/>
            <person name="Punt P.J."/>
            <person name="Ram A.F."/>
            <person name="Ramon A."/>
            <person name="Rauscher S."/>
            <person name="Record E."/>
            <person name="Riano-Pachon D.M."/>
            <person name="Robert V."/>
            <person name="Roehrig J."/>
            <person name="Ruller R."/>
            <person name="Salamov A."/>
            <person name="Salih N.S."/>
            <person name="Samson R.A."/>
            <person name="Sandor E."/>
            <person name="Sanguinetti M."/>
            <person name="Schuetze T."/>
            <person name="Sepcic K."/>
            <person name="Shelest E."/>
            <person name="Sherlock G."/>
            <person name="Sophianopoulou V."/>
            <person name="Squina F.M."/>
            <person name="Sun H."/>
            <person name="Susca A."/>
            <person name="Todd R.B."/>
            <person name="Tsang A."/>
            <person name="Unkles S.E."/>
            <person name="van de Wiele N."/>
            <person name="van Rossen-Uffink D."/>
            <person name="Oliveira J.V."/>
            <person name="Vesth T.C."/>
            <person name="Visser J."/>
            <person name="Yu J.-H."/>
            <person name="Zhou M."/>
            <person name="Andersen M.R."/>
            <person name="Archer D.B."/>
            <person name="Baker S.E."/>
            <person name="Benoit I."/>
            <person name="Brakhage A.A."/>
            <person name="Braus G.H."/>
            <person name="Fischer R."/>
            <person name="Frisvad J.C."/>
            <person name="Goldman G.H."/>
            <person name="Houbraken J."/>
            <person name="Oakley B."/>
            <person name="Pocsi I."/>
            <person name="Scazzocchio C."/>
            <person name="Seiboth B."/>
            <person name="vanKuyk P.A."/>
            <person name="Wortman J."/>
            <person name="Dyer P.S."/>
            <person name="Grigoriev I.V."/>
        </authorList>
    </citation>
    <scope>NUCLEOTIDE SEQUENCE [LARGE SCALE GENOMIC DNA]</scope>
    <source>
        <strain evidence="4">CBS 583.65</strain>
    </source>
</reference>
<dbReference type="PANTHER" id="PTHR40618:SF1">
    <property type="entry name" value="B-ZIP TRANSCRIPTION FACTOR (EUROFUNG)"/>
    <property type="match status" value="1"/>
</dbReference>
<dbReference type="EMBL" id="KV878132">
    <property type="protein sequence ID" value="OJJ05322.1"/>
    <property type="molecule type" value="Genomic_DNA"/>
</dbReference>
<accession>A0A1L9PV58</accession>
<dbReference type="OrthoDB" id="3555317at2759"/>
<evidence type="ECO:0008006" key="5">
    <source>
        <dbReference type="Google" id="ProtNLM"/>
    </source>
</evidence>
<dbReference type="STRING" id="1036611.A0A1L9PV58"/>